<dbReference type="SUPFAM" id="SSF48726">
    <property type="entry name" value="Immunoglobulin"/>
    <property type="match status" value="1"/>
</dbReference>
<dbReference type="InterPro" id="IPR050199">
    <property type="entry name" value="IgHV"/>
</dbReference>
<dbReference type="PANTHER" id="PTHR23266">
    <property type="entry name" value="IMMUNOGLOBULIN HEAVY CHAIN"/>
    <property type="match status" value="1"/>
</dbReference>
<keyword evidence="2" id="KW-1064">Adaptive immunity</keyword>
<dbReference type="InterPro" id="IPR013783">
    <property type="entry name" value="Ig-like_fold"/>
</dbReference>
<evidence type="ECO:0000313" key="6">
    <source>
        <dbReference type="Proteomes" id="UP000694569"/>
    </source>
</evidence>
<dbReference type="OrthoDB" id="8865476at2759"/>
<dbReference type="GeneTree" id="ENSGT01030000234536"/>
<accession>A0A8C5MCK6</accession>
<evidence type="ECO:0000256" key="3">
    <source>
        <dbReference type="ARBA" id="ARBA00043265"/>
    </source>
</evidence>
<dbReference type="PROSITE" id="PS50835">
    <property type="entry name" value="IG_LIKE"/>
    <property type="match status" value="1"/>
</dbReference>
<keyword evidence="6" id="KW-1185">Reference proteome</keyword>
<dbReference type="InterPro" id="IPR036179">
    <property type="entry name" value="Ig-like_dom_sf"/>
</dbReference>
<proteinExistence type="predicted"/>
<dbReference type="AlphaFoldDB" id="A0A8C5MCK6"/>
<dbReference type="InterPro" id="IPR003599">
    <property type="entry name" value="Ig_sub"/>
</dbReference>
<dbReference type="GO" id="GO:0019814">
    <property type="term" value="C:immunoglobulin complex"/>
    <property type="evidence" value="ECO:0007669"/>
    <property type="project" value="UniProtKB-KW"/>
</dbReference>
<dbReference type="SMART" id="SM00409">
    <property type="entry name" value="IG"/>
    <property type="match status" value="1"/>
</dbReference>
<evidence type="ECO:0000259" key="4">
    <source>
        <dbReference type="PROSITE" id="PS50835"/>
    </source>
</evidence>
<sequence>SSVSQTCPQDPPSHQVCRICEAQHREYDLLLSDCRIQSAFPQDVLSQAVTLDQPGSTVVKPSQTLKFPCTVSVSVTIHRWVWIRQKAGSELEYIGYIGSDGSTYYVPTFQGKVTFTRETSKNELYFEMSNMRNEDSGIYYCARDVYTVITGKQGSLENLIIRQKTDMAR</sequence>
<evidence type="ECO:0000256" key="2">
    <source>
        <dbReference type="ARBA" id="ARBA00023130"/>
    </source>
</evidence>
<reference evidence="5" key="1">
    <citation type="submission" date="2025-08" db="UniProtKB">
        <authorList>
            <consortium name="Ensembl"/>
        </authorList>
    </citation>
    <scope>IDENTIFICATION</scope>
</reference>
<dbReference type="Ensembl" id="ENSLLET00000010506.1">
    <property type="protein sequence ID" value="ENSLLEP00000010117.1"/>
    <property type="gene ID" value="ENSLLEG00000006435.1"/>
</dbReference>
<protein>
    <recommendedName>
        <fullName evidence="4">Ig-like domain-containing protein</fullName>
    </recommendedName>
</protein>
<dbReference type="InterPro" id="IPR007110">
    <property type="entry name" value="Ig-like_dom"/>
</dbReference>
<dbReference type="GO" id="GO:0002250">
    <property type="term" value="P:adaptive immune response"/>
    <property type="evidence" value="ECO:0007669"/>
    <property type="project" value="UniProtKB-KW"/>
</dbReference>
<dbReference type="SMART" id="SM00406">
    <property type="entry name" value="IGv"/>
    <property type="match status" value="1"/>
</dbReference>
<evidence type="ECO:0000313" key="5">
    <source>
        <dbReference type="Ensembl" id="ENSLLEP00000010117.1"/>
    </source>
</evidence>
<dbReference type="Pfam" id="PF07686">
    <property type="entry name" value="V-set"/>
    <property type="match status" value="1"/>
</dbReference>
<reference evidence="5" key="2">
    <citation type="submission" date="2025-09" db="UniProtKB">
        <authorList>
            <consortium name="Ensembl"/>
        </authorList>
    </citation>
    <scope>IDENTIFICATION</scope>
</reference>
<keyword evidence="3" id="KW-1280">Immunoglobulin</keyword>
<keyword evidence="1" id="KW-0391">Immunity</keyword>
<dbReference type="Gene3D" id="2.60.40.10">
    <property type="entry name" value="Immunoglobulins"/>
    <property type="match status" value="1"/>
</dbReference>
<organism evidence="5 6">
    <name type="scientific">Leptobrachium leishanense</name>
    <name type="common">Leishan spiny toad</name>
    <dbReference type="NCBI Taxonomy" id="445787"/>
    <lineage>
        <taxon>Eukaryota</taxon>
        <taxon>Metazoa</taxon>
        <taxon>Chordata</taxon>
        <taxon>Craniata</taxon>
        <taxon>Vertebrata</taxon>
        <taxon>Euteleostomi</taxon>
        <taxon>Amphibia</taxon>
        <taxon>Batrachia</taxon>
        <taxon>Anura</taxon>
        <taxon>Pelobatoidea</taxon>
        <taxon>Megophryidae</taxon>
        <taxon>Leptobrachium</taxon>
    </lineage>
</organism>
<name>A0A8C5MCK6_9ANUR</name>
<dbReference type="InterPro" id="IPR013106">
    <property type="entry name" value="Ig_V-set"/>
</dbReference>
<dbReference type="GO" id="GO:0005576">
    <property type="term" value="C:extracellular region"/>
    <property type="evidence" value="ECO:0007669"/>
    <property type="project" value="UniProtKB-ARBA"/>
</dbReference>
<dbReference type="Proteomes" id="UP000694569">
    <property type="component" value="Unplaced"/>
</dbReference>
<evidence type="ECO:0000256" key="1">
    <source>
        <dbReference type="ARBA" id="ARBA00022859"/>
    </source>
</evidence>
<feature type="domain" description="Ig-like" evidence="4">
    <location>
        <begin position="41"/>
        <end position="141"/>
    </location>
</feature>